<feature type="transmembrane region" description="Helical" evidence="5">
    <location>
        <begin position="378"/>
        <end position="398"/>
    </location>
</feature>
<evidence type="ECO:0000256" key="3">
    <source>
        <dbReference type="ARBA" id="ARBA00022989"/>
    </source>
</evidence>
<evidence type="ECO:0000256" key="6">
    <source>
        <dbReference type="SAM" id="SignalP"/>
    </source>
</evidence>
<dbReference type="InterPro" id="IPR036259">
    <property type="entry name" value="MFS_trans_sf"/>
</dbReference>
<evidence type="ECO:0000256" key="2">
    <source>
        <dbReference type="ARBA" id="ARBA00022692"/>
    </source>
</evidence>
<feature type="transmembrane region" description="Helical" evidence="5">
    <location>
        <begin position="39"/>
        <end position="57"/>
    </location>
</feature>
<dbReference type="Gene3D" id="1.20.1250.20">
    <property type="entry name" value="MFS general substrate transporter like domains"/>
    <property type="match status" value="2"/>
</dbReference>
<dbReference type="GO" id="GO:0035435">
    <property type="term" value="P:phosphate ion transmembrane transport"/>
    <property type="evidence" value="ECO:0007669"/>
    <property type="project" value="TreeGrafter"/>
</dbReference>
<evidence type="ECO:0000313" key="7">
    <source>
        <dbReference type="EMBL" id="KKW35238.1"/>
    </source>
</evidence>
<feature type="transmembrane region" description="Helical" evidence="5">
    <location>
        <begin position="210"/>
        <end position="233"/>
    </location>
</feature>
<accession>A0A0G1XVL9</accession>
<feature type="transmembrane region" description="Helical" evidence="5">
    <location>
        <begin position="245"/>
        <end position="264"/>
    </location>
</feature>
<feature type="signal peptide" evidence="6">
    <location>
        <begin position="1"/>
        <end position="23"/>
    </location>
</feature>
<feature type="transmembrane region" description="Helical" evidence="5">
    <location>
        <begin position="276"/>
        <end position="300"/>
    </location>
</feature>
<keyword evidence="4 5" id="KW-0472">Membrane</keyword>
<gene>
    <name evidence="7" type="ORF">UY82_C0045G0012</name>
</gene>
<protein>
    <submittedName>
        <fullName evidence="7">Glycerol 3-phosphate permease</fullName>
    </submittedName>
</protein>
<feature type="transmembrane region" description="Helical" evidence="5">
    <location>
        <begin position="410"/>
        <end position="430"/>
    </location>
</feature>
<feature type="transmembrane region" description="Helical" evidence="5">
    <location>
        <begin position="77"/>
        <end position="94"/>
    </location>
</feature>
<name>A0A0G1XVL9_9BACT</name>
<keyword evidence="3 5" id="KW-1133">Transmembrane helix</keyword>
<dbReference type="AlphaFoldDB" id="A0A0G1XVL9"/>
<feature type="transmembrane region" description="Helical" evidence="5">
    <location>
        <begin position="436"/>
        <end position="454"/>
    </location>
</feature>
<organism evidence="7 8">
    <name type="scientific">Candidatus Uhrbacteria bacterium GW2011_GWC2_53_7</name>
    <dbReference type="NCBI Taxonomy" id="1618986"/>
    <lineage>
        <taxon>Bacteria</taxon>
        <taxon>Candidatus Uhriibacteriota</taxon>
    </lineage>
</organism>
<evidence type="ECO:0000313" key="8">
    <source>
        <dbReference type="Proteomes" id="UP000033865"/>
    </source>
</evidence>
<feature type="transmembrane region" description="Helical" evidence="5">
    <location>
        <begin position="507"/>
        <end position="525"/>
    </location>
</feature>
<dbReference type="EMBL" id="LCRN01000045">
    <property type="protein sequence ID" value="KKW35238.1"/>
    <property type="molecule type" value="Genomic_DNA"/>
</dbReference>
<dbReference type="GO" id="GO:0016020">
    <property type="term" value="C:membrane"/>
    <property type="evidence" value="ECO:0007669"/>
    <property type="project" value="InterPro"/>
</dbReference>
<comment type="subcellular location">
    <subcellularLocation>
        <location evidence="1">Endomembrane system</location>
        <topology evidence="1">Multi-pass membrane protein</topology>
    </subcellularLocation>
</comment>
<dbReference type="PATRIC" id="fig|1618986.3.peg.500"/>
<comment type="caution">
    <text evidence="7">The sequence shown here is derived from an EMBL/GenBank/DDBJ whole genome shotgun (WGS) entry which is preliminary data.</text>
</comment>
<evidence type="ECO:0000256" key="4">
    <source>
        <dbReference type="ARBA" id="ARBA00023136"/>
    </source>
</evidence>
<feature type="chain" id="PRO_5002540926" evidence="6">
    <location>
        <begin position="24"/>
        <end position="536"/>
    </location>
</feature>
<dbReference type="GO" id="GO:0061513">
    <property type="term" value="F:glucose 6-phosphate:phosphate antiporter activity"/>
    <property type="evidence" value="ECO:0007669"/>
    <property type="project" value="TreeGrafter"/>
</dbReference>
<reference evidence="7 8" key="1">
    <citation type="journal article" date="2015" name="Nature">
        <title>rRNA introns, odd ribosomes, and small enigmatic genomes across a large radiation of phyla.</title>
        <authorList>
            <person name="Brown C.T."/>
            <person name="Hug L.A."/>
            <person name="Thomas B.C."/>
            <person name="Sharon I."/>
            <person name="Castelle C.J."/>
            <person name="Singh A."/>
            <person name="Wilkins M.J."/>
            <person name="Williams K.H."/>
            <person name="Banfield J.F."/>
        </authorList>
    </citation>
    <scope>NUCLEOTIDE SEQUENCE [LARGE SCALE GENOMIC DNA]</scope>
</reference>
<dbReference type="InterPro" id="IPR011701">
    <property type="entry name" value="MFS"/>
</dbReference>
<proteinExistence type="predicted"/>
<dbReference type="Proteomes" id="UP000033865">
    <property type="component" value="Unassembled WGS sequence"/>
</dbReference>
<sequence>MRHLASILITFLIASLIPAAIFAAETAEATKKSPFIKSLQELVAILILLATVMFVVARLPKNKSISHAPAYERRRRWNWLALGFIYAFLYMGRYNLTVSKYEFGKLNLMDTGDFGVIFGIGTLVYAFAFLINGPLTDRFGARLSILTGAGGAIVANILLGIVSLEAVRSGGAIGPMGGVANAIAEPFFHAFVGLRAFFGISSGNTTASPLLPALSILYAVNMYFQAFGAVAIVKGNAPWFHVDERGVFGGIFGILISLGVYFAYDWNGLLLHVFKGQIQLVFFVPAAILAVVFLIGLVVIRNSPAEAGFRNFLTGDATAGEDDKPSNPIRVFAMMFKNPIIMTIAAIEFCSGFLRQAIMQWGYVYGKATGLKEIFVMQHWGLLLCCAGILGGMFAGTISDHLFESRRAPVAAVLYAGMVAGSLIMCLLIGNTMLMWVIILMSLAIIGVHGMLSGTMSMDFGGAKNAGIAVGIIDGAVYLGTAAMSFLYAWRLPEGDKAKDSANWSEWPLWMIPLAVIGLVLAYCIRNAKPEGKGAH</sequence>
<evidence type="ECO:0000256" key="5">
    <source>
        <dbReference type="SAM" id="Phobius"/>
    </source>
</evidence>
<feature type="transmembrane region" description="Helical" evidence="5">
    <location>
        <begin position="466"/>
        <end position="487"/>
    </location>
</feature>
<keyword evidence="6" id="KW-0732">Signal</keyword>
<dbReference type="InterPro" id="IPR051337">
    <property type="entry name" value="OPA_Antiporter"/>
</dbReference>
<dbReference type="InterPro" id="IPR000849">
    <property type="entry name" value="Sugar_P_transporter"/>
</dbReference>
<dbReference type="SUPFAM" id="SSF103473">
    <property type="entry name" value="MFS general substrate transporter"/>
    <property type="match status" value="1"/>
</dbReference>
<keyword evidence="2 5" id="KW-0812">Transmembrane</keyword>
<dbReference type="PIRSF" id="PIRSF002808">
    <property type="entry name" value="Hexose_phosphate_transp"/>
    <property type="match status" value="1"/>
</dbReference>
<dbReference type="PANTHER" id="PTHR43826:SF3">
    <property type="entry name" value="GLUCOSE-6-PHOSPHATE EXCHANGER SLC37A4"/>
    <property type="match status" value="1"/>
</dbReference>
<evidence type="ECO:0000256" key="1">
    <source>
        <dbReference type="ARBA" id="ARBA00004127"/>
    </source>
</evidence>
<feature type="transmembrane region" description="Helical" evidence="5">
    <location>
        <begin position="114"/>
        <end position="131"/>
    </location>
</feature>
<dbReference type="PANTHER" id="PTHR43826">
    <property type="entry name" value="GLUCOSE-6-PHOSPHATE EXCHANGER SLC37A4"/>
    <property type="match status" value="1"/>
</dbReference>
<feature type="transmembrane region" description="Helical" evidence="5">
    <location>
        <begin position="143"/>
        <end position="164"/>
    </location>
</feature>
<dbReference type="GO" id="GO:0012505">
    <property type="term" value="C:endomembrane system"/>
    <property type="evidence" value="ECO:0007669"/>
    <property type="project" value="UniProtKB-SubCell"/>
</dbReference>
<feature type="transmembrane region" description="Helical" evidence="5">
    <location>
        <begin position="340"/>
        <end position="358"/>
    </location>
</feature>
<dbReference type="Pfam" id="PF07690">
    <property type="entry name" value="MFS_1"/>
    <property type="match status" value="1"/>
</dbReference>